<proteinExistence type="predicted"/>
<keyword evidence="1" id="KW-0812">Transmembrane</keyword>
<evidence type="ECO:0000256" key="1">
    <source>
        <dbReference type="SAM" id="Phobius"/>
    </source>
</evidence>
<sequence>MKIDIIKYIFCIYNYYIILGNLNYLYFII</sequence>
<organism evidence="2">
    <name type="scientific">viral metagenome</name>
    <dbReference type="NCBI Taxonomy" id="1070528"/>
    <lineage>
        <taxon>unclassified sequences</taxon>
        <taxon>metagenomes</taxon>
        <taxon>organismal metagenomes</taxon>
    </lineage>
</organism>
<name>A0A6C0J892_9ZZZZ</name>
<reference evidence="2" key="1">
    <citation type="journal article" date="2020" name="Nature">
        <title>Giant virus diversity and host interactions through global metagenomics.</title>
        <authorList>
            <person name="Schulz F."/>
            <person name="Roux S."/>
            <person name="Paez-Espino D."/>
            <person name="Jungbluth S."/>
            <person name="Walsh D.A."/>
            <person name="Denef V.J."/>
            <person name="McMahon K.D."/>
            <person name="Konstantinidis K.T."/>
            <person name="Eloe-Fadrosh E.A."/>
            <person name="Kyrpides N.C."/>
            <person name="Woyke T."/>
        </authorList>
    </citation>
    <scope>NUCLEOTIDE SEQUENCE</scope>
    <source>
        <strain evidence="2">GVMAG-M-3300025860-12</strain>
    </source>
</reference>
<keyword evidence="1" id="KW-1133">Transmembrane helix</keyword>
<protein>
    <submittedName>
        <fullName evidence="2">Uncharacterized protein</fullName>
    </submittedName>
</protein>
<feature type="transmembrane region" description="Helical" evidence="1">
    <location>
        <begin position="6"/>
        <end position="27"/>
    </location>
</feature>
<dbReference type="EMBL" id="MN740324">
    <property type="protein sequence ID" value="QHU00228.1"/>
    <property type="molecule type" value="Genomic_DNA"/>
</dbReference>
<accession>A0A6C0J892</accession>
<dbReference type="AlphaFoldDB" id="A0A6C0J892"/>
<keyword evidence="1" id="KW-0472">Membrane</keyword>
<evidence type="ECO:0000313" key="2">
    <source>
        <dbReference type="EMBL" id="QHU00228.1"/>
    </source>
</evidence>